<name>A0AAW5ZN97_RALSL</name>
<protein>
    <submittedName>
        <fullName evidence="1">Uncharacterized protein</fullName>
    </submittedName>
</protein>
<evidence type="ECO:0000313" key="2">
    <source>
        <dbReference type="Proteomes" id="UP001144050"/>
    </source>
</evidence>
<reference evidence="1" key="1">
    <citation type="submission" date="2021-09" db="EMBL/GenBank/DDBJ databases">
        <title>Genomic analysis of Ralstonia spp.</title>
        <authorList>
            <person name="Aburjaile F."/>
            <person name="Ariute J.C."/>
            <person name="Pais A.K.L."/>
            <person name="Albuquerque G.M.R."/>
            <person name="Silva A.M.F."/>
            <person name="Brenig B."/>
            <person name="Azevedo V."/>
            <person name="Matiuzzi M."/>
            <person name="Ramos R."/>
            <person name="Goes-Neto A."/>
            <person name="Soares S."/>
            <person name="Iseppon A.M.B."/>
            <person name="Souza E."/>
            <person name="Gama M."/>
        </authorList>
    </citation>
    <scope>NUCLEOTIDE SEQUENCE</scope>
    <source>
        <strain evidence="1">CCRMRs91</strain>
    </source>
</reference>
<dbReference type="Proteomes" id="UP001144050">
    <property type="component" value="Unassembled WGS sequence"/>
</dbReference>
<gene>
    <name evidence="1" type="ORF">LBW59_11780</name>
</gene>
<dbReference type="RefSeq" id="WP_271656601.1">
    <property type="nucleotide sequence ID" value="NZ_JAIVFG010000016.1"/>
</dbReference>
<dbReference type="EMBL" id="JAIVFG010000016">
    <property type="protein sequence ID" value="MDB0571449.1"/>
    <property type="molecule type" value="Genomic_DNA"/>
</dbReference>
<evidence type="ECO:0000313" key="1">
    <source>
        <dbReference type="EMBL" id="MDB0571449.1"/>
    </source>
</evidence>
<organism evidence="1 2">
    <name type="scientific">Ralstonia solanacearum</name>
    <name type="common">Pseudomonas solanacearum</name>
    <dbReference type="NCBI Taxonomy" id="305"/>
    <lineage>
        <taxon>Bacteria</taxon>
        <taxon>Pseudomonadati</taxon>
        <taxon>Pseudomonadota</taxon>
        <taxon>Betaproteobacteria</taxon>
        <taxon>Burkholderiales</taxon>
        <taxon>Burkholderiaceae</taxon>
        <taxon>Ralstonia</taxon>
        <taxon>Ralstonia solanacearum species complex</taxon>
    </lineage>
</organism>
<dbReference type="AlphaFoldDB" id="A0AAW5ZN97"/>
<accession>A0AAW5ZN97</accession>
<sequence length="122" mass="13277">MEQKAPSETVTHAGQLRVGVMFNGVRHVEFEVRAPVIEDQLQALVAVGQGEGEGGSPLIRNARMELAMLAQQLVRLGDIPTEEVTLDFLLGSLPPEDFDALFEASEKAKKKRLETPKHSAAS</sequence>
<comment type="caution">
    <text evidence="1">The sequence shown here is derived from an EMBL/GenBank/DDBJ whole genome shotgun (WGS) entry which is preliminary data.</text>
</comment>
<proteinExistence type="predicted"/>